<gene>
    <name evidence="1" type="ORF">GRF59_01890</name>
</gene>
<evidence type="ECO:0008006" key="3">
    <source>
        <dbReference type="Google" id="ProtNLM"/>
    </source>
</evidence>
<evidence type="ECO:0000313" key="2">
    <source>
        <dbReference type="Proteomes" id="UP000460318"/>
    </source>
</evidence>
<name>A0A7X3IEH3_9BACL</name>
<dbReference type="AlphaFoldDB" id="A0A7X3IEH3"/>
<proteinExistence type="predicted"/>
<evidence type="ECO:0000313" key="1">
    <source>
        <dbReference type="EMBL" id="MWV42370.1"/>
    </source>
</evidence>
<comment type="caution">
    <text evidence="1">The sequence shown here is derived from an EMBL/GenBank/DDBJ whole genome shotgun (WGS) entry which is preliminary data.</text>
</comment>
<protein>
    <recommendedName>
        <fullName evidence="3">Nucleotidyltransferase family protein</fullName>
    </recommendedName>
</protein>
<dbReference type="PANTHER" id="PTHR39166:SF1">
    <property type="entry name" value="BLL1166 PROTEIN"/>
    <property type="match status" value="1"/>
</dbReference>
<dbReference type="PANTHER" id="PTHR39166">
    <property type="entry name" value="BLL1166 PROTEIN"/>
    <property type="match status" value="1"/>
</dbReference>
<accession>A0A7X3IEH3</accession>
<organism evidence="1 2">
    <name type="scientific">Paenibacillus dendrobii</name>
    <dbReference type="NCBI Taxonomy" id="2691084"/>
    <lineage>
        <taxon>Bacteria</taxon>
        <taxon>Bacillati</taxon>
        <taxon>Bacillota</taxon>
        <taxon>Bacilli</taxon>
        <taxon>Bacillales</taxon>
        <taxon>Paenibacillaceae</taxon>
        <taxon>Paenibacillus</taxon>
    </lineage>
</organism>
<keyword evidence="2" id="KW-1185">Reference proteome</keyword>
<dbReference type="Proteomes" id="UP000460318">
    <property type="component" value="Unassembled WGS sequence"/>
</dbReference>
<sequence length="197" mass="22672">MFQGGIHLILKNEKDIIQLVRDDAWMMDILHAAKTLKLPDWWVCAGFVRSKIWDVLHGFTERTPLPDVDVVYFDPGCCDEAIEKELERALFSINPHIPWSVKNEARMHLINNMPPFTSSVDAIANFSETATSLGVTLDENDELKLTAPHGVQDAIHMIVKPTPYFLETQEHAQIYERRISKKNWSTTWPNVRIVHIQ</sequence>
<dbReference type="InterPro" id="IPR009267">
    <property type="entry name" value="NTP_transf_6"/>
</dbReference>
<dbReference type="Pfam" id="PF06042">
    <property type="entry name" value="NTP_transf_6"/>
    <property type="match status" value="1"/>
</dbReference>
<reference evidence="1 2" key="1">
    <citation type="submission" date="2019-12" db="EMBL/GenBank/DDBJ databases">
        <title>Paenibacillus sp. nov., an endophytic bacterium isolated from the stem of Dendrobium.</title>
        <authorList>
            <person name="Zhao R."/>
        </authorList>
    </citation>
    <scope>NUCLEOTIDE SEQUENCE [LARGE SCALE GENOMIC DNA]</scope>
    <source>
        <strain evidence="1 2">HJL G12</strain>
    </source>
</reference>
<dbReference type="EMBL" id="WUBI01000001">
    <property type="protein sequence ID" value="MWV42370.1"/>
    <property type="molecule type" value="Genomic_DNA"/>
</dbReference>